<keyword evidence="1" id="KW-1015">Disulfide bond</keyword>
<keyword evidence="2" id="KW-0732">Signal</keyword>
<dbReference type="Proteomes" id="UP000694844">
    <property type="component" value="Chromosome 9"/>
</dbReference>
<evidence type="ECO:0000256" key="1">
    <source>
        <dbReference type="PROSITE-ProRule" id="PRU01005"/>
    </source>
</evidence>
<feature type="signal peptide" evidence="2">
    <location>
        <begin position="1"/>
        <end position="18"/>
    </location>
</feature>
<evidence type="ECO:0000313" key="4">
    <source>
        <dbReference type="Proteomes" id="UP000694844"/>
    </source>
</evidence>
<dbReference type="GeneID" id="111110848"/>
<dbReference type="OrthoDB" id="6129308at2759"/>
<dbReference type="AlphaFoldDB" id="A0A8B8BJS6"/>
<sequence length="158" mass="17799">MEFLFLLMLASYLVCCYGDQCMDVLPDCHEYTLTACELPYRNWAYQNCAAYCGFCRKPCDDVISDCAEYGVGACKAPYVSWALSNCAKTCGFCDLNKQKAQCVYSDWMTVSECSVTCGSGYKTEVRSFLKVKDKTPGSKDCKEDLERYTKCELDSCPE</sequence>
<keyword evidence="4" id="KW-1185">Reference proteome</keyword>
<dbReference type="Gene3D" id="1.10.10.1940">
    <property type="match status" value="1"/>
</dbReference>
<feature type="disulfide bond" evidence="1">
    <location>
        <begin position="59"/>
        <end position="93"/>
    </location>
</feature>
<name>A0A8B8BJS6_CRAVI</name>
<dbReference type="SMART" id="SM00254">
    <property type="entry name" value="ShKT"/>
    <property type="match status" value="2"/>
</dbReference>
<dbReference type="Gene3D" id="2.20.100.10">
    <property type="entry name" value="Thrombospondin type-1 (TSP1) repeat"/>
    <property type="match status" value="1"/>
</dbReference>
<feature type="chain" id="PRO_5034940298" evidence="2">
    <location>
        <begin position="19"/>
        <end position="158"/>
    </location>
</feature>
<dbReference type="InterPro" id="IPR036383">
    <property type="entry name" value="TSP1_rpt_sf"/>
</dbReference>
<reference evidence="5" key="1">
    <citation type="submission" date="2025-08" db="UniProtKB">
        <authorList>
            <consortium name="RefSeq"/>
        </authorList>
    </citation>
    <scope>IDENTIFICATION</scope>
    <source>
        <tissue evidence="5">Whole sample</tissue>
    </source>
</reference>
<dbReference type="RefSeq" id="XP_022303191.1">
    <property type="nucleotide sequence ID" value="XM_022447483.1"/>
</dbReference>
<dbReference type="Pfam" id="PF01549">
    <property type="entry name" value="ShK"/>
    <property type="match status" value="2"/>
</dbReference>
<protein>
    <submittedName>
        <fullName evidence="5">Spondin-1-like</fullName>
    </submittedName>
</protein>
<dbReference type="PROSITE" id="PS50092">
    <property type="entry name" value="TSP1"/>
    <property type="match status" value="1"/>
</dbReference>
<comment type="caution">
    <text evidence="1">Lacks conserved residue(s) required for the propagation of feature annotation.</text>
</comment>
<evidence type="ECO:0000256" key="2">
    <source>
        <dbReference type="SAM" id="SignalP"/>
    </source>
</evidence>
<dbReference type="InterPro" id="IPR003582">
    <property type="entry name" value="ShKT_dom"/>
</dbReference>
<accession>A0A8B8BJS6</accession>
<dbReference type="KEGG" id="cvn:111110848"/>
<dbReference type="Pfam" id="PF00090">
    <property type="entry name" value="TSP_1"/>
    <property type="match status" value="1"/>
</dbReference>
<gene>
    <name evidence="5" type="primary">LOC111110848</name>
</gene>
<organism evidence="4 5">
    <name type="scientific">Crassostrea virginica</name>
    <name type="common">Eastern oyster</name>
    <dbReference type="NCBI Taxonomy" id="6565"/>
    <lineage>
        <taxon>Eukaryota</taxon>
        <taxon>Metazoa</taxon>
        <taxon>Spiralia</taxon>
        <taxon>Lophotrochozoa</taxon>
        <taxon>Mollusca</taxon>
        <taxon>Bivalvia</taxon>
        <taxon>Autobranchia</taxon>
        <taxon>Pteriomorphia</taxon>
        <taxon>Ostreida</taxon>
        <taxon>Ostreoidea</taxon>
        <taxon>Ostreidae</taxon>
        <taxon>Crassostrea</taxon>
    </lineage>
</organism>
<evidence type="ECO:0000259" key="3">
    <source>
        <dbReference type="PROSITE" id="PS51670"/>
    </source>
</evidence>
<dbReference type="SMART" id="SM00209">
    <property type="entry name" value="TSP1"/>
    <property type="match status" value="1"/>
</dbReference>
<evidence type="ECO:0000313" key="5">
    <source>
        <dbReference type="RefSeq" id="XP_022303191.1"/>
    </source>
</evidence>
<proteinExistence type="predicted"/>
<dbReference type="InterPro" id="IPR000884">
    <property type="entry name" value="TSP1_rpt"/>
</dbReference>
<feature type="domain" description="ShKT" evidence="3">
    <location>
        <begin position="59"/>
        <end position="93"/>
    </location>
</feature>
<dbReference type="PROSITE" id="PS51670">
    <property type="entry name" value="SHKT"/>
    <property type="match status" value="1"/>
</dbReference>
<dbReference type="SUPFAM" id="SSF82895">
    <property type="entry name" value="TSP-1 type 1 repeat"/>
    <property type="match status" value="1"/>
</dbReference>